<feature type="compositionally biased region" description="Acidic residues" evidence="1">
    <location>
        <begin position="245"/>
        <end position="262"/>
    </location>
</feature>
<dbReference type="OrthoDB" id="3941134at2759"/>
<feature type="compositionally biased region" description="Polar residues" evidence="1">
    <location>
        <begin position="179"/>
        <end position="188"/>
    </location>
</feature>
<feature type="non-terminal residue" evidence="2">
    <location>
        <position position="914"/>
    </location>
</feature>
<reference evidence="2" key="1">
    <citation type="journal article" date="2020" name="Stud. Mycol.">
        <title>101 Dothideomycetes genomes: a test case for predicting lifestyles and emergence of pathogens.</title>
        <authorList>
            <person name="Haridas S."/>
            <person name="Albert R."/>
            <person name="Binder M."/>
            <person name="Bloem J."/>
            <person name="Labutti K."/>
            <person name="Salamov A."/>
            <person name="Andreopoulos B."/>
            <person name="Baker S."/>
            <person name="Barry K."/>
            <person name="Bills G."/>
            <person name="Bluhm B."/>
            <person name="Cannon C."/>
            <person name="Castanera R."/>
            <person name="Culley D."/>
            <person name="Daum C."/>
            <person name="Ezra D."/>
            <person name="Gonzalez J."/>
            <person name="Henrissat B."/>
            <person name="Kuo A."/>
            <person name="Liang C."/>
            <person name="Lipzen A."/>
            <person name="Lutzoni F."/>
            <person name="Magnuson J."/>
            <person name="Mondo S."/>
            <person name="Nolan M."/>
            <person name="Ohm R."/>
            <person name="Pangilinan J."/>
            <person name="Park H.-J."/>
            <person name="Ramirez L."/>
            <person name="Alfaro M."/>
            <person name="Sun H."/>
            <person name="Tritt A."/>
            <person name="Yoshinaga Y."/>
            <person name="Zwiers L.-H."/>
            <person name="Turgeon B."/>
            <person name="Goodwin S."/>
            <person name="Spatafora J."/>
            <person name="Crous P."/>
            <person name="Grigoriev I."/>
        </authorList>
    </citation>
    <scope>NUCLEOTIDE SEQUENCE</scope>
    <source>
        <strain evidence="2">CBS 279.74</strain>
    </source>
</reference>
<feature type="compositionally biased region" description="Polar residues" evidence="1">
    <location>
        <begin position="135"/>
        <end position="145"/>
    </location>
</feature>
<feature type="region of interest" description="Disordered" evidence="1">
    <location>
        <begin position="1"/>
        <end position="28"/>
    </location>
</feature>
<dbReference type="EMBL" id="MU005787">
    <property type="protein sequence ID" value="KAF2703442.1"/>
    <property type="molecule type" value="Genomic_DNA"/>
</dbReference>
<feature type="region of interest" description="Disordered" evidence="1">
    <location>
        <begin position="779"/>
        <end position="819"/>
    </location>
</feature>
<accession>A0A6G1JT35</accession>
<feature type="compositionally biased region" description="Polar residues" evidence="1">
    <location>
        <begin position="779"/>
        <end position="790"/>
    </location>
</feature>
<dbReference type="AlphaFoldDB" id="A0A6G1JT35"/>
<feature type="region of interest" description="Disordered" evidence="1">
    <location>
        <begin position="119"/>
        <end position="287"/>
    </location>
</feature>
<dbReference type="Proteomes" id="UP000799428">
    <property type="component" value="Unassembled WGS sequence"/>
</dbReference>
<feature type="region of interest" description="Disordered" evidence="1">
    <location>
        <begin position="693"/>
        <end position="745"/>
    </location>
</feature>
<name>A0A6G1JT35_9PLEO</name>
<gene>
    <name evidence="2" type="ORF">K504DRAFT_463505</name>
</gene>
<feature type="region of interest" description="Disordered" evidence="1">
    <location>
        <begin position="840"/>
        <end position="899"/>
    </location>
</feature>
<feature type="compositionally biased region" description="Polar residues" evidence="1">
    <location>
        <begin position="574"/>
        <end position="605"/>
    </location>
</feature>
<feature type="region of interest" description="Disordered" evidence="1">
    <location>
        <begin position="519"/>
        <end position="613"/>
    </location>
</feature>
<protein>
    <submittedName>
        <fullName evidence="2">Uncharacterized protein</fullName>
    </submittedName>
</protein>
<evidence type="ECO:0000313" key="2">
    <source>
        <dbReference type="EMBL" id="KAF2703442.1"/>
    </source>
</evidence>
<keyword evidence="3" id="KW-1185">Reference proteome</keyword>
<feature type="compositionally biased region" description="Polar residues" evidence="1">
    <location>
        <begin position="856"/>
        <end position="866"/>
    </location>
</feature>
<evidence type="ECO:0000256" key="1">
    <source>
        <dbReference type="SAM" id="MobiDB-lite"/>
    </source>
</evidence>
<organism evidence="2 3">
    <name type="scientific">Pleomassaria siparia CBS 279.74</name>
    <dbReference type="NCBI Taxonomy" id="1314801"/>
    <lineage>
        <taxon>Eukaryota</taxon>
        <taxon>Fungi</taxon>
        <taxon>Dikarya</taxon>
        <taxon>Ascomycota</taxon>
        <taxon>Pezizomycotina</taxon>
        <taxon>Dothideomycetes</taxon>
        <taxon>Pleosporomycetidae</taxon>
        <taxon>Pleosporales</taxon>
        <taxon>Pleomassariaceae</taxon>
        <taxon>Pleomassaria</taxon>
    </lineage>
</organism>
<feature type="compositionally biased region" description="Basic and acidic residues" evidence="1">
    <location>
        <begin position="149"/>
        <end position="178"/>
    </location>
</feature>
<feature type="compositionally biased region" description="Acidic residues" evidence="1">
    <location>
        <begin position="560"/>
        <end position="569"/>
    </location>
</feature>
<sequence>MDHWGDPDPWADDASAEAALSKREEVATTKLSIPPGPALLHNFLDDAQWGNIDDDGFGAWATSPAPLGNIELDPTFPDARMADPSPTLSVPKLLDAAQSNEYGEDSKFVLQDEGWASLAHGEEEEGFKEVDHGISETSDSATTIQPDDAPARISEDLSHAPRLNDELSDAPRLDDELSTRTSTSPSDISHTEAPPTESPRTSFEDERIAGTATEASASIHEPEGKSEEEEEAVEVASTVSRLEALESEGAADDHLEDIEQDSEDKSKSEHGQDEEDIALGSPQVPKEVDPVEEAIAVHNIKTEGLLAPSSPRVAYKLDQSLMDQLFPLPKPAKELSKAPDEPVSTTSTRKSWYRLSRNQTMREYNTGLDHDDYVRVTWANSHIREEVKKTVQRWTIEDRMSGRGHSARASFYWDTSPAQVPVTHIRKKSVVTESSSTQPAKQQIPPLSANVPAAFNWSSSPLATNDPWRQDGPDVGSISSPTIAEHSAIPEFQAQESRPASIDLTPPIPVQLALSQSAPTLESPKLPPPLGPSYDSWSKTDPLGNLGQLDTSSHTNTADATEDDDEWGEMVESPTVSTTPAANLSQNSSHNHILSTPNLVESSPLQPRASRHASPIVRLKSTVSPTSSAFRFQGFVPVGTDVEKIGQGILKPTSKVADPVPVKSVADRLPTTRKEEPLDVDIPEVKAVKEVPNDVSAFEPSPRPELSTSDSFSAFESSIPAPAPMEPDQFLAFDPPASASPPMLEPVTAKTTNIPITTPASQTPTDAWYSADSATSVLTAAPSQTPTDPWSSDDVKNPTPLAPAPALSQTPTDPWFSADVVKTPTASTDAWSNVDFSFFETAAPVPPPAPPPPGPQNSNHTLSPSDPWSVFETPIPPVAPAATTTTTHEQRRKKEEDDVIAGIVQNLPDLSYML</sequence>
<proteinExistence type="predicted"/>
<feature type="compositionally biased region" description="Pro residues" evidence="1">
    <location>
        <begin position="844"/>
        <end position="855"/>
    </location>
</feature>
<evidence type="ECO:0000313" key="3">
    <source>
        <dbReference type="Proteomes" id="UP000799428"/>
    </source>
</evidence>
<feature type="compositionally biased region" description="Low complexity" evidence="1">
    <location>
        <begin position="707"/>
        <end position="718"/>
    </location>
</feature>